<name>A0A9Q1CK19_HOLLE</name>
<feature type="region of interest" description="Disordered" evidence="1">
    <location>
        <begin position="250"/>
        <end position="280"/>
    </location>
</feature>
<sequence>MWSTTIIVACLSSYVASTPLMGHKENPENIIFFPGGEDAKLIELDRSIYNMREQNGGAVVNNNGYLSQDNLTTPKELRYLLYAYLSGVIDEDYVPPQIGVFKMSATTQRFTVLKTYFRELQDSSLEEAVRVLLRKGFDVSFDPDRILLGTWNQFCPRSVNGKVQSLVKTFECILAVNKNSSYAIFISDDTDPCLSTQSIPDEDNVPTEPKDLSSDLNSLDFMTSKGVMTPSSNETWNMTPEEDVSPLIYSDYEDNVPSNSSNPKQSHYESSQRPVSSQTQVSILETPLPWGGELLFPTKVRFLVPHSQS</sequence>
<evidence type="ECO:0000256" key="2">
    <source>
        <dbReference type="SAM" id="SignalP"/>
    </source>
</evidence>
<feature type="signal peptide" evidence="2">
    <location>
        <begin position="1"/>
        <end position="17"/>
    </location>
</feature>
<feature type="chain" id="PRO_5040277672" description="NIDO domain-containing protein" evidence="2">
    <location>
        <begin position="18"/>
        <end position="309"/>
    </location>
</feature>
<evidence type="ECO:0000313" key="5">
    <source>
        <dbReference type="Proteomes" id="UP001152320"/>
    </source>
</evidence>
<organism evidence="4 5">
    <name type="scientific">Holothuria leucospilota</name>
    <name type="common">Black long sea cucumber</name>
    <name type="synonym">Mertensiothuria leucospilota</name>
    <dbReference type="NCBI Taxonomy" id="206669"/>
    <lineage>
        <taxon>Eukaryota</taxon>
        <taxon>Metazoa</taxon>
        <taxon>Echinodermata</taxon>
        <taxon>Eleutherozoa</taxon>
        <taxon>Echinozoa</taxon>
        <taxon>Holothuroidea</taxon>
        <taxon>Aspidochirotacea</taxon>
        <taxon>Aspidochirotida</taxon>
        <taxon>Holothuriidae</taxon>
        <taxon>Holothuria</taxon>
    </lineage>
</organism>
<keyword evidence="5" id="KW-1185">Reference proteome</keyword>
<evidence type="ECO:0000313" key="4">
    <source>
        <dbReference type="EMBL" id="KAJ8046937.1"/>
    </source>
</evidence>
<comment type="caution">
    <text evidence="4">The sequence shown here is derived from an EMBL/GenBank/DDBJ whole genome shotgun (WGS) entry which is preliminary data.</text>
</comment>
<protein>
    <recommendedName>
        <fullName evidence="3">NIDO domain-containing protein</fullName>
    </recommendedName>
</protein>
<dbReference type="InterPro" id="IPR003886">
    <property type="entry name" value="NIDO_dom"/>
</dbReference>
<dbReference type="AlphaFoldDB" id="A0A9Q1CK19"/>
<feature type="region of interest" description="Disordered" evidence="1">
    <location>
        <begin position="195"/>
        <end position="216"/>
    </location>
</feature>
<gene>
    <name evidence="4" type="ORF">HOLleu_05783</name>
</gene>
<reference evidence="4" key="1">
    <citation type="submission" date="2021-10" db="EMBL/GenBank/DDBJ databases">
        <title>Tropical sea cucumber genome reveals ecological adaptation and Cuvierian tubules defense mechanism.</title>
        <authorList>
            <person name="Chen T."/>
        </authorList>
    </citation>
    <scope>NUCLEOTIDE SEQUENCE</scope>
    <source>
        <strain evidence="4">Nanhai2018</strain>
        <tissue evidence="4">Muscle</tissue>
    </source>
</reference>
<dbReference type="Proteomes" id="UP001152320">
    <property type="component" value="Chromosome 2"/>
</dbReference>
<dbReference type="EMBL" id="JAIZAY010000002">
    <property type="protein sequence ID" value="KAJ8046937.1"/>
    <property type="molecule type" value="Genomic_DNA"/>
</dbReference>
<dbReference type="GO" id="GO:0007160">
    <property type="term" value="P:cell-matrix adhesion"/>
    <property type="evidence" value="ECO:0007669"/>
    <property type="project" value="InterPro"/>
</dbReference>
<evidence type="ECO:0000256" key="1">
    <source>
        <dbReference type="SAM" id="MobiDB-lite"/>
    </source>
</evidence>
<proteinExistence type="predicted"/>
<feature type="compositionally biased region" description="Polar residues" evidence="1">
    <location>
        <begin position="256"/>
        <end position="280"/>
    </location>
</feature>
<accession>A0A9Q1CK19</accession>
<dbReference type="Pfam" id="PF06119">
    <property type="entry name" value="NIDO"/>
    <property type="match status" value="1"/>
</dbReference>
<feature type="domain" description="NIDO" evidence="3">
    <location>
        <begin position="59"/>
        <end position="186"/>
    </location>
</feature>
<keyword evidence="2" id="KW-0732">Signal</keyword>
<evidence type="ECO:0000259" key="3">
    <source>
        <dbReference type="Pfam" id="PF06119"/>
    </source>
</evidence>